<dbReference type="InterPro" id="IPR050260">
    <property type="entry name" value="FAD-bd_OxRdtase"/>
</dbReference>
<dbReference type="SUPFAM" id="SSF51905">
    <property type="entry name" value="FAD/NAD(P)-binding domain"/>
    <property type="match status" value="1"/>
</dbReference>
<accession>A0A9N8RVS7</accession>
<dbReference type="FunFam" id="2.20.28.10:FF:000001">
    <property type="entry name" value="Rubredoxin"/>
    <property type="match status" value="1"/>
</dbReference>
<comment type="caution">
    <text evidence="18">The sequence shown here is derived from an EMBL/GenBank/DDBJ whole genome shotgun (WGS) entry which is preliminary data.</text>
</comment>
<keyword evidence="12" id="KW-0274">FAD</keyword>
<dbReference type="PANTHER" id="PTHR43429:SF3">
    <property type="entry name" value="NITRITE REDUCTASE [NAD(P)H]"/>
    <property type="match status" value="1"/>
</dbReference>
<keyword evidence="14 18" id="KW-0560">Oxidoreductase</keyword>
<dbReference type="InterPro" id="IPR024934">
    <property type="entry name" value="Rubredoxin-like_dom"/>
</dbReference>
<proteinExistence type="inferred from homology"/>
<evidence type="ECO:0000256" key="14">
    <source>
        <dbReference type="ARBA" id="ARBA00023002"/>
    </source>
</evidence>
<dbReference type="PRINTS" id="PR00411">
    <property type="entry name" value="PNDRDTASEI"/>
</dbReference>
<comment type="similarity">
    <text evidence="6">Belongs to the rubredoxin family.</text>
</comment>
<dbReference type="InterPro" id="IPR024935">
    <property type="entry name" value="Rubredoxin_dom"/>
</dbReference>
<keyword evidence="15" id="KW-0408">Iron</keyword>
<evidence type="ECO:0000256" key="5">
    <source>
        <dbReference type="ARBA" id="ARBA00004933"/>
    </source>
</evidence>
<evidence type="ECO:0000313" key="19">
    <source>
        <dbReference type="Proteomes" id="UP000789704"/>
    </source>
</evidence>
<keyword evidence="10" id="KW-0285">Flavoprotein</keyword>
<dbReference type="PRINTS" id="PR00368">
    <property type="entry name" value="FADPNR"/>
</dbReference>
<dbReference type="GO" id="GO:0005737">
    <property type="term" value="C:cytoplasm"/>
    <property type="evidence" value="ECO:0007669"/>
    <property type="project" value="UniProtKB-SubCell"/>
</dbReference>
<dbReference type="AlphaFoldDB" id="A0A9N8RVS7"/>
<dbReference type="InterPro" id="IPR041364">
    <property type="entry name" value="Rbx-bd"/>
</dbReference>
<keyword evidence="16" id="KW-0520">NAD</keyword>
<keyword evidence="11" id="KW-0479">Metal-binding</keyword>
<evidence type="ECO:0000256" key="15">
    <source>
        <dbReference type="ARBA" id="ARBA00023004"/>
    </source>
</evidence>
<dbReference type="Proteomes" id="UP000789704">
    <property type="component" value="Unassembled WGS sequence"/>
</dbReference>
<dbReference type="Pfam" id="PF07992">
    <property type="entry name" value="Pyr_redox_2"/>
    <property type="match status" value="1"/>
</dbReference>
<dbReference type="EMBL" id="CAJQZC010000003">
    <property type="protein sequence ID" value="CAG4894009.1"/>
    <property type="molecule type" value="Genomic_DNA"/>
</dbReference>
<gene>
    <name evidence="18" type="primary">norW</name>
    <name evidence="18" type="ORF">LMG31841_01827</name>
</gene>
<dbReference type="CDD" id="cd00730">
    <property type="entry name" value="rubredoxin"/>
    <property type="match status" value="1"/>
</dbReference>
<dbReference type="InterPro" id="IPR023753">
    <property type="entry name" value="FAD/NAD-binding_dom"/>
</dbReference>
<evidence type="ECO:0000256" key="8">
    <source>
        <dbReference type="ARBA" id="ARBA00022448"/>
    </source>
</evidence>
<dbReference type="Pfam" id="PF00301">
    <property type="entry name" value="Rubredoxin"/>
    <property type="match status" value="1"/>
</dbReference>
<dbReference type="PRINTS" id="PR00163">
    <property type="entry name" value="RUBREDOXIN"/>
</dbReference>
<keyword evidence="9" id="KW-0963">Cytoplasm</keyword>
<evidence type="ECO:0000256" key="1">
    <source>
        <dbReference type="ARBA" id="ARBA00001965"/>
    </source>
</evidence>
<comment type="subcellular location">
    <subcellularLocation>
        <location evidence="4">Cytoplasm</location>
    </subcellularLocation>
</comment>
<evidence type="ECO:0000256" key="3">
    <source>
        <dbReference type="ARBA" id="ARBA00002792"/>
    </source>
</evidence>
<evidence type="ECO:0000259" key="17">
    <source>
        <dbReference type="PROSITE" id="PS50903"/>
    </source>
</evidence>
<comment type="cofactor">
    <cofactor evidence="2">
        <name>FAD</name>
        <dbReference type="ChEBI" id="CHEBI:57692"/>
    </cofactor>
</comment>
<comment type="similarity">
    <text evidence="7">Belongs to the FAD-dependent oxidoreductase family.</text>
</comment>
<dbReference type="GO" id="GO:0016491">
    <property type="term" value="F:oxidoreductase activity"/>
    <property type="evidence" value="ECO:0007669"/>
    <property type="project" value="UniProtKB-KW"/>
</dbReference>
<protein>
    <submittedName>
        <fullName evidence="18">Nitric oxide reductase FlRd-NAD(+) reductase</fullName>
        <ecNumber evidence="18">1.18.1.-</ecNumber>
    </submittedName>
</protein>
<evidence type="ECO:0000256" key="13">
    <source>
        <dbReference type="ARBA" id="ARBA00022982"/>
    </source>
</evidence>
<comment type="cofactor">
    <cofactor evidence="1">
        <name>Fe(3+)</name>
        <dbReference type="ChEBI" id="CHEBI:29034"/>
    </cofactor>
</comment>
<dbReference type="Gene3D" id="3.30.390.120">
    <property type="match status" value="1"/>
</dbReference>
<sequence>MKKWLCVICGLIYDEAQGWPKDGIAAGTHWEDVPEDWKCPDCGVGKADFEMIEITEPVAPIVQLASPTQTQALAASSASAPAAAGTRREGPLVIVGSGHAGYSLAQAVRLRDPEADIVVLTRESGHLYSKPALSIATSQDRSPDALIAESPFEIEQRLKIRVYPHCDVQAIDAGAHQLRTSHGVMRYSQLVLATGASPVRLDVAGRADALLGVNNLDDYRVLRHHLEGASRVAIIGDGLIGCEFANDLAASGFDVNVIGIGKWPLERLLPQQAGTHLQRALAALGVKWHLQNSVSEILGEPGDWTLVLANGSRISADVVISAVGLAPNVALAADCGLEVGRGIRTDAQLRTNVADIFALGDCVEIDGRPAPYLAPINYGVEALARTLTCQPTDVLYPPMPVQVKTPAAPLILLPVPAALAPGEWCINETGDGFSCGHFDSSGQMNGFALIGHQAQALRGRWVEQCKQRSINQIF</sequence>
<dbReference type="PROSITE" id="PS50903">
    <property type="entry name" value="RUBREDOXIN_LIKE"/>
    <property type="match status" value="1"/>
</dbReference>
<dbReference type="RefSeq" id="WP_324250920.1">
    <property type="nucleotide sequence ID" value="NZ_CAJQZC010000003.1"/>
</dbReference>
<evidence type="ECO:0000313" key="18">
    <source>
        <dbReference type="EMBL" id="CAG4894009.1"/>
    </source>
</evidence>
<evidence type="ECO:0000256" key="16">
    <source>
        <dbReference type="ARBA" id="ARBA00023027"/>
    </source>
</evidence>
<dbReference type="Gene3D" id="2.20.28.10">
    <property type="match status" value="1"/>
</dbReference>
<evidence type="ECO:0000256" key="9">
    <source>
        <dbReference type="ARBA" id="ARBA00022490"/>
    </source>
</evidence>
<dbReference type="EC" id="1.18.1.-" evidence="18"/>
<comment type="function">
    <text evidence="3">Involved in the hydrocarbon hydroxylating system, which transfers electrons from NADH to rubredoxin reductase and then through rubredoxin to alkane 1 monooxygenase.</text>
</comment>
<keyword evidence="8" id="KW-0813">Transport</keyword>
<dbReference type="Gene3D" id="3.50.50.60">
    <property type="entry name" value="FAD/NAD(P)-binding domain"/>
    <property type="match status" value="2"/>
</dbReference>
<reference evidence="18" key="1">
    <citation type="submission" date="2021-04" db="EMBL/GenBank/DDBJ databases">
        <authorList>
            <person name="Vanwijnsberghe S."/>
        </authorList>
    </citation>
    <scope>NUCLEOTIDE SEQUENCE</scope>
    <source>
        <strain evidence="18">LMG 31841</strain>
    </source>
</reference>
<dbReference type="PANTHER" id="PTHR43429">
    <property type="entry name" value="PYRIDINE NUCLEOTIDE-DISULFIDE OXIDOREDUCTASE DOMAIN-CONTAINING"/>
    <property type="match status" value="1"/>
</dbReference>
<evidence type="ECO:0000256" key="4">
    <source>
        <dbReference type="ARBA" id="ARBA00004496"/>
    </source>
</evidence>
<keyword evidence="13" id="KW-0249">Electron transport</keyword>
<keyword evidence="19" id="KW-1185">Reference proteome</keyword>
<dbReference type="SUPFAM" id="SSF57802">
    <property type="entry name" value="Rubredoxin-like"/>
    <property type="match status" value="1"/>
</dbReference>
<evidence type="ECO:0000256" key="11">
    <source>
        <dbReference type="ARBA" id="ARBA00022723"/>
    </source>
</evidence>
<dbReference type="InterPro" id="IPR036188">
    <property type="entry name" value="FAD/NAD-bd_sf"/>
</dbReference>
<evidence type="ECO:0000256" key="7">
    <source>
        <dbReference type="ARBA" id="ARBA00006442"/>
    </source>
</evidence>
<comment type="pathway">
    <text evidence="5">Hydrocarbon metabolism; alkane degradation.</text>
</comment>
<evidence type="ECO:0000256" key="10">
    <source>
        <dbReference type="ARBA" id="ARBA00022630"/>
    </source>
</evidence>
<organism evidence="18 19">
    <name type="scientific">Paraburkholderia saeva</name>
    <dbReference type="NCBI Taxonomy" id="2777537"/>
    <lineage>
        <taxon>Bacteria</taxon>
        <taxon>Pseudomonadati</taxon>
        <taxon>Pseudomonadota</taxon>
        <taxon>Betaproteobacteria</taxon>
        <taxon>Burkholderiales</taxon>
        <taxon>Burkholderiaceae</taxon>
        <taxon>Paraburkholderia</taxon>
    </lineage>
</organism>
<evidence type="ECO:0000256" key="12">
    <source>
        <dbReference type="ARBA" id="ARBA00022827"/>
    </source>
</evidence>
<evidence type="ECO:0000256" key="6">
    <source>
        <dbReference type="ARBA" id="ARBA00005337"/>
    </source>
</evidence>
<feature type="domain" description="Rubredoxin-like" evidence="17">
    <location>
        <begin position="1"/>
        <end position="52"/>
    </location>
</feature>
<dbReference type="GO" id="GO:0005506">
    <property type="term" value="F:iron ion binding"/>
    <property type="evidence" value="ECO:0007669"/>
    <property type="project" value="InterPro"/>
</dbReference>
<dbReference type="InterPro" id="IPR018527">
    <property type="entry name" value="Rubredoxin_Fe_BS"/>
</dbReference>
<dbReference type="PROSITE" id="PS00202">
    <property type="entry name" value="RUBREDOXIN"/>
    <property type="match status" value="1"/>
</dbReference>
<dbReference type="Pfam" id="PF18113">
    <property type="entry name" value="Rbx_binding"/>
    <property type="match status" value="1"/>
</dbReference>
<evidence type="ECO:0000256" key="2">
    <source>
        <dbReference type="ARBA" id="ARBA00001974"/>
    </source>
</evidence>
<name>A0A9N8RVS7_9BURK</name>